<reference evidence="1" key="1">
    <citation type="submission" date="2022-03" db="EMBL/GenBank/DDBJ databases">
        <authorList>
            <person name="Martin H S."/>
        </authorList>
    </citation>
    <scope>NUCLEOTIDE SEQUENCE</scope>
</reference>
<sequence length="80" mass="8975">MPRPRVCTVHTVQRTTSHGAMEPLARQIETPRLIDVAPTFSGGRRTRRLWDTRATPPGDAWRANGVHEHGNVVDFPFSAM</sequence>
<proteinExistence type="predicted"/>
<feature type="non-terminal residue" evidence="1">
    <location>
        <position position="80"/>
    </location>
</feature>
<keyword evidence="2" id="KW-1185">Reference proteome</keyword>
<protein>
    <submittedName>
        <fullName evidence="1">Uncharacterized protein</fullName>
    </submittedName>
</protein>
<accession>A0ABN8HQZ7</accession>
<dbReference type="EMBL" id="OW152813">
    <property type="protein sequence ID" value="CAH2035988.1"/>
    <property type="molecule type" value="Genomic_DNA"/>
</dbReference>
<dbReference type="Proteomes" id="UP000837857">
    <property type="component" value="Chromosome 1"/>
</dbReference>
<name>A0ABN8HQZ7_9NEOP</name>
<gene>
    <name evidence="1" type="ORF">IPOD504_LOCUS795</name>
</gene>
<evidence type="ECO:0000313" key="2">
    <source>
        <dbReference type="Proteomes" id="UP000837857"/>
    </source>
</evidence>
<evidence type="ECO:0000313" key="1">
    <source>
        <dbReference type="EMBL" id="CAH2035988.1"/>
    </source>
</evidence>
<organism evidence="1 2">
    <name type="scientific">Iphiclides podalirius</name>
    <name type="common">scarce swallowtail</name>
    <dbReference type="NCBI Taxonomy" id="110791"/>
    <lineage>
        <taxon>Eukaryota</taxon>
        <taxon>Metazoa</taxon>
        <taxon>Ecdysozoa</taxon>
        <taxon>Arthropoda</taxon>
        <taxon>Hexapoda</taxon>
        <taxon>Insecta</taxon>
        <taxon>Pterygota</taxon>
        <taxon>Neoptera</taxon>
        <taxon>Endopterygota</taxon>
        <taxon>Lepidoptera</taxon>
        <taxon>Glossata</taxon>
        <taxon>Ditrysia</taxon>
        <taxon>Papilionoidea</taxon>
        <taxon>Papilionidae</taxon>
        <taxon>Papilioninae</taxon>
        <taxon>Iphiclides</taxon>
    </lineage>
</organism>